<sequence length="104" mass="11935">MMSRRFLEYGEYKGNLYGTSIASVREVLNSGKICVIDIEPNDEDFQEMEEAARKMESNFCQFFDHVIVNDDQQDSCVQLLAAARKAQDEPQWVPASWIRPPAES</sequence>
<evidence type="ECO:0000259" key="1">
    <source>
        <dbReference type="PROSITE" id="PS50052"/>
    </source>
</evidence>
<organism evidence="2 3">
    <name type="scientific">Etheostoma spectabile</name>
    <name type="common">orangethroat darter</name>
    <dbReference type="NCBI Taxonomy" id="54343"/>
    <lineage>
        <taxon>Eukaryota</taxon>
        <taxon>Metazoa</taxon>
        <taxon>Chordata</taxon>
        <taxon>Craniata</taxon>
        <taxon>Vertebrata</taxon>
        <taxon>Euteleostomi</taxon>
        <taxon>Actinopterygii</taxon>
        <taxon>Neopterygii</taxon>
        <taxon>Teleostei</taxon>
        <taxon>Neoteleostei</taxon>
        <taxon>Acanthomorphata</taxon>
        <taxon>Eupercaria</taxon>
        <taxon>Perciformes</taxon>
        <taxon>Percoidei</taxon>
        <taxon>Percidae</taxon>
        <taxon>Etheostomatinae</taxon>
        <taxon>Etheostoma</taxon>
    </lineage>
</organism>
<reference evidence="2 3" key="1">
    <citation type="submission" date="2019-08" db="EMBL/GenBank/DDBJ databases">
        <title>A chromosome-level genome assembly, high-density linkage maps, and genome scans reveal the genomic architecture of hybrid incompatibilities underlying speciation via character displacement in darters (Percidae: Etheostominae).</title>
        <authorList>
            <person name="Moran R.L."/>
            <person name="Catchen J.M."/>
            <person name="Fuller R.C."/>
        </authorList>
    </citation>
    <scope>NUCLEOTIDE SEQUENCE [LARGE SCALE GENOMIC DNA]</scope>
    <source>
        <strain evidence="2">EspeVRDwgs_2016</strain>
        <tissue evidence="2">Muscle</tissue>
    </source>
</reference>
<comment type="caution">
    <text evidence="2">The sequence shown here is derived from an EMBL/GenBank/DDBJ whole genome shotgun (WGS) entry which is preliminary data.</text>
</comment>
<name>A0A5J5CGS2_9PERO</name>
<dbReference type="PROSITE" id="PS50052">
    <property type="entry name" value="GUANYLATE_KINASE_2"/>
    <property type="match status" value="1"/>
</dbReference>
<dbReference type="Gene3D" id="3.40.50.300">
    <property type="entry name" value="P-loop containing nucleotide triphosphate hydrolases"/>
    <property type="match status" value="2"/>
</dbReference>
<accession>A0A5J5CGS2</accession>
<keyword evidence="3" id="KW-1185">Reference proteome</keyword>
<evidence type="ECO:0000313" key="3">
    <source>
        <dbReference type="Proteomes" id="UP000327493"/>
    </source>
</evidence>
<dbReference type="InterPro" id="IPR008144">
    <property type="entry name" value="Guanylate_kin-like_dom"/>
</dbReference>
<dbReference type="Pfam" id="PF00625">
    <property type="entry name" value="Guanylate_kin"/>
    <property type="match status" value="1"/>
</dbReference>
<dbReference type="AlphaFoldDB" id="A0A5J5CGS2"/>
<protein>
    <recommendedName>
        <fullName evidence="1">Guanylate kinase-like domain-containing protein</fullName>
    </recommendedName>
</protein>
<evidence type="ECO:0000313" key="2">
    <source>
        <dbReference type="EMBL" id="KAA8579639.1"/>
    </source>
</evidence>
<dbReference type="InterPro" id="IPR050716">
    <property type="entry name" value="MAGUK"/>
</dbReference>
<dbReference type="InterPro" id="IPR008145">
    <property type="entry name" value="GK/Ca_channel_bsu"/>
</dbReference>
<feature type="domain" description="Guanylate kinase-like" evidence="1">
    <location>
        <begin position="1"/>
        <end position="41"/>
    </location>
</feature>
<dbReference type="InterPro" id="IPR027417">
    <property type="entry name" value="P-loop_NTPase"/>
</dbReference>
<proteinExistence type="predicted"/>
<dbReference type="EMBL" id="VOFY01000024">
    <property type="protein sequence ID" value="KAA8579639.1"/>
    <property type="molecule type" value="Genomic_DNA"/>
</dbReference>
<gene>
    <name evidence="2" type="ORF">FQN60_006732</name>
</gene>
<dbReference type="Proteomes" id="UP000327493">
    <property type="component" value="Chromosome 24"/>
</dbReference>
<dbReference type="PANTHER" id="PTHR23122">
    <property type="entry name" value="MEMBRANE-ASSOCIATED GUANYLATE KINASE MAGUK"/>
    <property type="match status" value="1"/>
</dbReference>
<dbReference type="SUPFAM" id="SSF52540">
    <property type="entry name" value="P-loop containing nucleoside triphosphate hydrolases"/>
    <property type="match status" value="1"/>
</dbReference>